<dbReference type="Gene3D" id="1.20.272.10">
    <property type="match status" value="1"/>
</dbReference>
<comment type="caution">
    <text evidence="11">The sequence shown here is derived from an EMBL/GenBank/DDBJ whole genome shotgun (WGS) entry which is preliminary data.</text>
</comment>
<feature type="domain" description="DNA polymerase III delta N-terminal" evidence="9">
    <location>
        <begin position="17"/>
        <end position="129"/>
    </location>
</feature>
<dbReference type="GO" id="GO:0003887">
    <property type="term" value="F:DNA-directed DNA polymerase activity"/>
    <property type="evidence" value="ECO:0007669"/>
    <property type="project" value="UniProtKB-KW"/>
</dbReference>
<feature type="domain" description="DNA polymerase III delta subunit-like C-terminal" evidence="10">
    <location>
        <begin position="204"/>
        <end position="323"/>
    </location>
</feature>
<keyword evidence="4" id="KW-0548">Nucleotidyltransferase</keyword>
<dbReference type="Pfam" id="PF21694">
    <property type="entry name" value="DNA_pol3_delta_C"/>
    <property type="match status" value="1"/>
</dbReference>
<dbReference type="PATRIC" id="fig|476272.21.peg.2547"/>
<keyword evidence="3" id="KW-0808">Transferase</keyword>
<accession>C0CK31</accession>
<dbReference type="SUPFAM" id="SSF52540">
    <property type="entry name" value="P-loop containing nucleoside triphosphate hydrolases"/>
    <property type="match status" value="1"/>
</dbReference>
<dbReference type="InterPro" id="IPR008921">
    <property type="entry name" value="DNA_pol3_clamp-load_cplx_C"/>
</dbReference>
<evidence type="ECO:0000256" key="4">
    <source>
        <dbReference type="ARBA" id="ARBA00022695"/>
    </source>
</evidence>
<comment type="catalytic activity">
    <reaction evidence="8">
        <text>DNA(n) + a 2'-deoxyribonucleoside 5'-triphosphate = DNA(n+1) + diphosphate</text>
        <dbReference type="Rhea" id="RHEA:22508"/>
        <dbReference type="Rhea" id="RHEA-COMP:17339"/>
        <dbReference type="Rhea" id="RHEA-COMP:17340"/>
        <dbReference type="ChEBI" id="CHEBI:33019"/>
        <dbReference type="ChEBI" id="CHEBI:61560"/>
        <dbReference type="ChEBI" id="CHEBI:173112"/>
        <dbReference type="EC" id="2.7.7.7"/>
    </reaction>
</comment>
<sequence length="327" mass="38031">MKSIQEDIKNQQFKPVYLLFGEEAYLRQQYKQKLLDALMPEEDTMNYSRYEGKGIEPREIIDLAETMPFFADRRVILLEDTGFFKNKCEELAEYFKQLPDYLCMIFVESEVDKRGKMYKAAKAAGRVTEFAVQNIQTLTRWVLQMLGREGKRITQRDMELFLTKTGTDMGNIRMELEKLLVYTMGREIVSSADIEAVCTTQTSNKIFDMVRAVTERNQKKALDLYNDLLTLKEPPMRILFLLAKQFNQLMITKEMSEKGYGQPEIASQLGVPPFVVRNYFQIVKRYRLSQLRQAVEDFTEAEELVKTGRLGDVLSVELLIVKYSSGE</sequence>
<dbReference type="SUPFAM" id="SSF48019">
    <property type="entry name" value="post-AAA+ oligomerization domain-like"/>
    <property type="match status" value="1"/>
</dbReference>
<dbReference type="Gene3D" id="1.10.8.60">
    <property type="match status" value="1"/>
</dbReference>
<evidence type="ECO:0000313" key="12">
    <source>
        <dbReference type="Proteomes" id="UP000003100"/>
    </source>
</evidence>
<comment type="similarity">
    <text evidence="7">Belongs to the DNA polymerase HolA subunit family.</text>
</comment>
<evidence type="ECO:0000259" key="9">
    <source>
        <dbReference type="Pfam" id="PF06144"/>
    </source>
</evidence>
<name>C0CK31_BLAHS</name>
<evidence type="ECO:0000256" key="2">
    <source>
        <dbReference type="ARBA" id="ARBA00017703"/>
    </source>
</evidence>
<evidence type="ECO:0000313" key="11">
    <source>
        <dbReference type="EMBL" id="EEG49870.1"/>
    </source>
</evidence>
<reference evidence="11 12" key="1">
    <citation type="submission" date="2009-01" db="EMBL/GenBank/DDBJ databases">
        <authorList>
            <person name="Fulton L."/>
            <person name="Clifton S."/>
            <person name="Fulton B."/>
            <person name="Xu J."/>
            <person name="Minx P."/>
            <person name="Pepin K.H."/>
            <person name="Johnson M."/>
            <person name="Bhonagiri V."/>
            <person name="Nash W.E."/>
            <person name="Mardis E.R."/>
            <person name="Wilson R.K."/>
        </authorList>
    </citation>
    <scope>NUCLEOTIDE SEQUENCE [LARGE SCALE GENOMIC DNA]</scope>
    <source>
        <strain evidence="12">DSM 10507 / JCM 14656 / S5a33</strain>
    </source>
</reference>
<dbReference type="PANTHER" id="PTHR34388:SF1">
    <property type="entry name" value="DNA POLYMERASE III SUBUNIT DELTA"/>
    <property type="match status" value="1"/>
</dbReference>
<dbReference type="HOGENOM" id="CLU_044694_2_2_9"/>
<dbReference type="GO" id="GO:0006261">
    <property type="term" value="P:DNA-templated DNA replication"/>
    <property type="evidence" value="ECO:0007669"/>
    <property type="project" value="TreeGrafter"/>
</dbReference>
<dbReference type="RefSeq" id="WP_005947122.1">
    <property type="nucleotide sequence ID" value="NZ_CP136423.1"/>
</dbReference>
<dbReference type="EMBL" id="ACBZ01000056">
    <property type="protein sequence ID" value="EEG49870.1"/>
    <property type="molecule type" value="Genomic_DNA"/>
</dbReference>
<dbReference type="InterPro" id="IPR048466">
    <property type="entry name" value="DNA_pol3_delta-like_C"/>
</dbReference>
<dbReference type="InterPro" id="IPR010372">
    <property type="entry name" value="DNA_pol3_delta_N"/>
</dbReference>
<dbReference type="GO" id="GO:0003677">
    <property type="term" value="F:DNA binding"/>
    <property type="evidence" value="ECO:0007669"/>
    <property type="project" value="InterPro"/>
</dbReference>
<evidence type="ECO:0000256" key="7">
    <source>
        <dbReference type="ARBA" id="ARBA00034754"/>
    </source>
</evidence>
<evidence type="ECO:0000256" key="1">
    <source>
        <dbReference type="ARBA" id="ARBA00012417"/>
    </source>
</evidence>
<dbReference type="EC" id="2.7.7.7" evidence="1"/>
<dbReference type="Gene3D" id="3.40.50.300">
    <property type="entry name" value="P-loop containing nucleotide triphosphate hydrolases"/>
    <property type="match status" value="1"/>
</dbReference>
<evidence type="ECO:0000256" key="6">
    <source>
        <dbReference type="ARBA" id="ARBA00022932"/>
    </source>
</evidence>
<evidence type="ECO:0000256" key="3">
    <source>
        <dbReference type="ARBA" id="ARBA00022679"/>
    </source>
</evidence>
<proteinExistence type="inferred from homology"/>
<dbReference type="GeneID" id="86820464"/>
<organism evidence="11 12">
    <name type="scientific">Blautia hydrogenotrophica (strain DSM 10507 / JCM 14656 / S5a33)</name>
    <name type="common">Ruminococcus hydrogenotrophicus</name>
    <dbReference type="NCBI Taxonomy" id="476272"/>
    <lineage>
        <taxon>Bacteria</taxon>
        <taxon>Bacillati</taxon>
        <taxon>Bacillota</taxon>
        <taxon>Clostridia</taxon>
        <taxon>Lachnospirales</taxon>
        <taxon>Lachnospiraceae</taxon>
        <taxon>Blautia</taxon>
    </lineage>
</organism>
<evidence type="ECO:0000259" key="10">
    <source>
        <dbReference type="Pfam" id="PF21694"/>
    </source>
</evidence>
<keyword evidence="6" id="KW-0239">DNA-directed DNA polymerase</keyword>
<dbReference type="AlphaFoldDB" id="C0CK31"/>
<dbReference type="GO" id="GO:0009360">
    <property type="term" value="C:DNA polymerase III complex"/>
    <property type="evidence" value="ECO:0007669"/>
    <property type="project" value="InterPro"/>
</dbReference>
<dbReference type="Pfam" id="PF06144">
    <property type="entry name" value="DNA_pol3_delta"/>
    <property type="match status" value="1"/>
</dbReference>
<gene>
    <name evidence="11" type="ORF">RUMHYD_01201</name>
</gene>
<dbReference type="Proteomes" id="UP000003100">
    <property type="component" value="Unassembled WGS sequence"/>
</dbReference>
<reference evidence="11 12" key="2">
    <citation type="submission" date="2009-02" db="EMBL/GenBank/DDBJ databases">
        <title>Draft genome sequence of Blautia hydrogenotrophica DSM 10507 (Ruminococcus hydrogenotrophicus DSM 10507).</title>
        <authorList>
            <person name="Sudarsanam P."/>
            <person name="Ley R."/>
            <person name="Guruge J."/>
            <person name="Turnbaugh P.J."/>
            <person name="Mahowald M."/>
            <person name="Liep D."/>
            <person name="Gordon J."/>
        </authorList>
    </citation>
    <scope>NUCLEOTIDE SEQUENCE [LARGE SCALE GENOMIC DNA]</scope>
    <source>
        <strain evidence="12">DSM 10507 / JCM 14656 / S5a33</strain>
    </source>
</reference>
<dbReference type="InterPro" id="IPR027417">
    <property type="entry name" value="P-loop_NTPase"/>
</dbReference>
<dbReference type="PANTHER" id="PTHR34388">
    <property type="entry name" value="DNA POLYMERASE III SUBUNIT DELTA"/>
    <property type="match status" value="1"/>
</dbReference>
<keyword evidence="5" id="KW-0235">DNA replication</keyword>
<dbReference type="NCBIfam" id="TIGR01128">
    <property type="entry name" value="holA"/>
    <property type="match status" value="1"/>
</dbReference>
<keyword evidence="12" id="KW-1185">Reference proteome</keyword>
<protein>
    <recommendedName>
        <fullName evidence="2">DNA polymerase III subunit delta</fullName>
        <ecNumber evidence="1">2.7.7.7</ecNumber>
    </recommendedName>
</protein>
<dbReference type="InterPro" id="IPR005790">
    <property type="entry name" value="DNA_polIII_delta"/>
</dbReference>
<dbReference type="eggNOG" id="COG1466">
    <property type="taxonomic scope" value="Bacteria"/>
</dbReference>
<evidence type="ECO:0000256" key="8">
    <source>
        <dbReference type="ARBA" id="ARBA00049244"/>
    </source>
</evidence>
<evidence type="ECO:0000256" key="5">
    <source>
        <dbReference type="ARBA" id="ARBA00022705"/>
    </source>
</evidence>